<keyword evidence="1" id="KW-0812">Transmembrane</keyword>
<proteinExistence type="predicted"/>
<gene>
    <name evidence="3" type="ORF">AB432_027790</name>
</gene>
<dbReference type="AlphaFoldDB" id="A0A2Z4MRE5"/>
<dbReference type="PANTHER" id="PTHR43179">
    <property type="entry name" value="RHAMNOSYLTRANSFERASE WBBL"/>
    <property type="match status" value="1"/>
</dbReference>
<dbReference type="Gene3D" id="3.90.550.10">
    <property type="entry name" value="Spore Coat Polysaccharide Biosynthesis Protein SpsA, Chain A"/>
    <property type="match status" value="1"/>
</dbReference>
<organism evidence="3 4">
    <name type="scientific">Brevibacillus brevis</name>
    <name type="common">Bacillus brevis</name>
    <dbReference type="NCBI Taxonomy" id="1393"/>
    <lineage>
        <taxon>Bacteria</taxon>
        <taxon>Bacillati</taxon>
        <taxon>Bacillota</taxon>
        <taxon>Bacilli</taxon>
        <taxon>Bacillales</taxon>
        <taxon>Paenibacillaceae</taxon>
        <taxon>Brevibacillus</taxon>
    </lineage>
</organism>
<evidence type="ECO:0000313" key="4">
    <source>
        <dbReference type="Proteomes" id="UP000036061"/>
    </source>
</evidence>
<dbReference type="RefSeq" id="WP_048035048.1">
    <property type="nucleotide sequence ID" value="NZ_CP030117.1"/>
</dbReference>
<dbReference type="Pfam" id="PF00535">
    <property type="entry name" value="Glycos_transf_2"/>
    <property type="match status" value="1"/>
</dbReference>
<sequence>MELSIIIVNYNTCRLTCDAIQSVLLSVTAFAYEVIIVDNHSTDSSVETITKLFPEVCLIKNEENVGFAKANNQAIAVSSGKYILLLNSDTIIKPDTLQVMVSYMNEHPKVGASGCKVMLPDGSLDKACKRGFPTPSASFYYLTGLSKVFPNKARFNMYQLTHLDPDQSYQVDCLVGAFMVVRRETIKQVGLLDEEFFMYGEDVDWCYRIKQSGWEIIYYPYTSIIHYKGASSKRKPYKIVYEFHRAMYLFHKKHYQERYPLVVNLLVYGGIVLKLLLAMMQNARKRLR</sequence>
<evidence type="ECO:0000259" key="2">
    <source>
        <dbReference type="Pfam" id="PF00535"/>
    </source>
</evidence>
<evidence type="ECO:0000256" key="1">
    <source>
        <dbReference type="SAM" id="Phobius"/>
    </source>
</evidence>
<dbReference type="InterPro" id="IPR001173">
    <property type="entry name" value="Glyco_trans_2-like"/>
</dbReference>
<dbReference type="InterPro" id="IPR029044">
    <property type="entry name" value="Nucleotide-diphossugar_trans"/>
</dbReference>
<accession>A0A2Z4MRE5</accession>
<keyword evidence="1" id="KW-1133">Transmembrane helix</keyword>
<feature type="transmembrane region" description="Helical" evidence="1">
    <location>
        <begin position="259"/>
        <end position="279"/>
    </location>
</feature>
<feature type="domain" description="Glycosyltransferase 2-like" evidence="2">
    <location>
        <begin position="4"/>
        <end position="130"/>
    </location>
</feature>
<protein>
    <submittedName>
        <fullName evidence="3">Glycosyltransferase family 2 protein</fullName>
    </submittedName>
</protein>
<dbReference type="GO" id="GO:0016740">
    <property type="term" value="F:transferase activity"/>
    <property type="evidence" value="ECO:0007669"/>
    <property type="project" value="UniProtKB-KW"/>
</dbReference>
<dbReference type="Proteomes" id="UP000036061">
    <property type="component" value="Chromosome"/>
</dbReference>
<evidence type="ECO:0000313" key="3">
    <source>
        <dbReference type="EMBL" id="AWX58609.1"/>
    </source>
</evidence>
<dbReference type="CDD" id="cd04186">
    <property type="entry name" value="GT_2_like_c"/>
    <property type="match status" value="1"/>
</dbReference>
<name>A0A2Z4MRE5_BREBE</name>
<keyword evidence="1" id="KW-0472">Membrane</keyword>
<dbReference type="EMBL" id="CP030117">
    <property type="protein sequence ID" value="AWX58609.1"/>
    <property type="molecule type" value="Genomic_DNA"/>
</dbReference>
<reference evidence="3 4" key="1">
    <citation type="journal article" date="2015" name="Genome Announc.">
        <title>Draft Genome Sequence of Brevibacillus brevis DZQ7, a Plant Growth-Promoting Rhizobacterium with Broad-Spectrum Antimicrobial Activity.</title>
        <authorList>
            <person name="Hou Q."/>
            <person name="Wang C."/>
            <person name="Hou X."/>
            <person name="Xia Z."/>
            <person name="Ye J."/>
            <person name="Liu K."/>
            <person name="Liu H."/>
            <person name="Wang J."/>
            <person name="Guo H."/>
            <person name="Yu X."/>
            <person name="Yang Y."/>
            <person name="Du B."/>
            <person name="Ding Y."/>
        </authorList>
    </citation>
    <scope>NUCLEOTIDE SEQUENCE [LARGE SCALE GENOMIC DNA]</scope>
    <source>
        <strain evidence="3 4">DZQ7</strain>
    </source>
</reference>
<dbReference type="SUPFAM" id="SSF53448">
    <property type="entry name" value="Nucleotide-diphospho-sugar transferases"/>
    <property type="match status" value="1"/>
</dbReference>
<keyword evidence="3" id="KW-0808">Transferase</keyword>
<dbReference type="PANTHER" id="PTHR43179:SF7">
    <property type="entry name" value="RHAMNOSYLTRANSFERASE WBBL"/>
    <property type="match status" value="1"/>
</dbReference>